<gene>
    <name evidence="6" type="primary">cofC</name>
    <name evidence="5" type="synonym">fbiD</name>
    <name evidence="6" type="ORF">GCM10022215_05880</name>
</gene>
<dbReference type="EMBL" id="BAAAZH010000005">
    <property type="protein sequence ID" value="GAA4110620.1"/>
    <property type="molecule type" value="Genomic_DNA"/>
</dbReference>
<feature type="binding site" evidence="5">
    <location>
        <position position="158"/>
    </location>
    <ligand>
        <name>phosphoenolpyruvate</name>
        <dbReference type="ChEBI" id="CHEBI:58702"/>
    </ligand>
</feature>
<evidence type="ECO:0000313" key="7">
    <source>
        <dbReference type="Proteomes" id="UP001501495"/>
    </source>
</evidence>
<organism evidence="6 7">
    <name type="scientific">Nocardioides fonticola</name>
    <dbReference type="NCBI Taxonomy" id="450363"/>
    <lineage>
        <taxon>Bacteria</taxon>
        <taxon>Bacillati</taxon>
        <taxon>Actinomycetota</taxon>
        <taxon>Actinomycetes</taxon>
        <taxon>Propionibacteriales</taxon>
        <taxon>Nocardioidaceae</taxon>
        <taxon>Nocardioides</taxon>
    </lineage>
</organism>
<dbReference type="EC" id="2.7.7.105" evidence="5"/>
<dbReference type="GO" id="GO:0016779">
    <property type="term" value="F:nucleotidyltransferase activity"/>
    <property type="evidence" value="ECO:0007669"/>
    <property type="project" value="UniProtKB-KW"/>
</dbReference>
<proteinExistence type="inferred from homology"/>
<comment type="catalytic activity">
    <reaction evidence="5">
        <text>phosphoenolpyruvate + GTP + H(+) = enolpyruvoyl-2-diphospho-5'-guanosine + diphosphate</text>
        <dbReference type="Rhea" id="RHEA:30519"/>
        <dbReference type="ChEBI" id="CHEBI:15378"/>
        <dbReference type="ChEBI" id="CHEBI:33019"/>
        <dbReference type="ChEBI" id="CHEBI:37565"/>
        <dbReference type="ChEBI" id="CHEBI:58702"/>
        <dbReference type="ChEBI" id="CHEBI:143701"/>
        <dbReference type="EC" id="2.7.7.105"/>
    </reaction>
</comment>
<comment type="similarity">
    <text evidence="5">Belongs to the CofC family.</text>
</comment>
<dbReference type="InterPro" id="IPR002835">
    <property type="entry name" value="CofC"/>
</dbReference>
<protein>
    <recommendedName>
        <fullName evidence="5">Phosphoenolpyruvate guanylyltransferase</fullName>
        <shortName evidence="5">PEP guanylyltransferase</shortName>
        <ecNumber evidence="5">2.7.7.105</ecNumber>
    </recommendedName>
</protein>
<evidence type="ECO:0000256" key="5">
    <source>
        <dbReference type="HAMAP-Rule" id="MF_02114"/>
    </source>
</evidence>
<evidence type="ECO:0000256" key="3">
    <source>
        <dbReference type="ARBA" id="ARBA00022741"/>
    </source>
</evidence>
<keyword evidence="3 5" id="KW-0547">Nucleotide-binding</keyword>
<keyword evidence="4 5" id="KW-0342">GTP-binding</keyword>
<evidence type="ECO:0000313" key="6">
    <source>
        <dbReference type="EMBL" id="GAA4110620.1"/>
    </source>
</evidence>
<keyword evidence="7" id="KW-1185">Reference proteome</keyword>
<dbReference type="InterPro" id="IPR029044">
    <property type="entry name" value="Nucleotide-diphossugar_trans"/>
</dbReference>
<name>A0ABP7XBY4_9ACTN</name>
<dbReference type="PANTHER" id="PTHR40392:SF1">
    <property type="entry name" value="2-PHOSPHO-L-LACTATE GUANYLYLTRANSFERASE"/>
    <property type="match status" value="1"/>
</dbReference>
<dbReference type="HAMAP" id="MF_02114">
    <property type="entry name" value="CofC"/>
    <property type="match status" value="1"/>
</dbReference>
<keyword evidence="2 5" id="KW-0548">Nucleotidyltransferase</keyword>
<dbReference type="SUPFAM" id="SSF53448">
    <property type="entry name" value="Nucleotide-diphospho-sugar transferases"/>
    <property type="match status" value="1"/>
</dbReference>
<feature type="binding site" evidence="5">
    <location>
        <position position="143"/>
    </location>
    <ligand>
        <name>phosphoenolpyruvate</name>
        <dbReference type="ChEBI" id="CHEBI:58702"/>
    </ligand>
</feature>
<sequence>MSDQFAVLVPVKPPAHGKSRLIGVTDQTRRDLAEAFALDTVTACLEAARVAEVLVVTDDAVLARAITALGAHALPDGAGDLNGTLRQSAAEARRRWGTSAIAAVCADLPTLRADELDAALEAAAPILAHRGTAFLADAAGVGTTLYCAGPEDFDPRFGGGSRAAHREAGAVELAVEVPTARRDVDDLLDLRAALPLGLGRRTTQAVSAAGLSAGLLADP</sequence>
<feature type="binding site" evidence="5">
    <location>
        <position position="161"/>
    </location>
    <ligand>
        <name>phosphoenolpyruvate</name>
        <dbReference type="ChEBI" id="CHEBI:58702"/>
    </ligand>
</feature>
<comment type="function">
    <text evidence="5">Guanylyltransferase that catalyzes the activation of phosphoenolpyruvate (PEP) as enolpyruvoyl-2-diphospho-5'-guanosine, via the condensation of PEP with GTP. It is involved in the biosynthesis of coenzyme F420, a hydride carrier cofactor.</text>
</comment>
<keyword evidence="1 5" id="KW-0808">Transferase</keyword>
<reference evidence="7" key="1">
    <citation type="journal article" date="2019" name="Int. J. Syst. Evol. Microbiol.">
        <title>The Global Catalogue of Microorganisms (GCM) 10K type strain sequencing project: providing services to taxonomists for standard genome sequencing and annotation.</title>
        <authorList>
            <consortium name="The Broad Institute Genomics Platform"/>
            <consortium name="The Broad Institute Genome Sequencing Center for Infectious Disease"/>
            <person name="Wu L."/>
            <person name="Ma J."/>
        </authorList>
    </citation>
    <scope>NUCLEOTIDE SEQUENCE [LARGE SCALE GENOMIC DNA]</scope>
    <source>
        <strain evidence="7">JCM 16703</strain>
    </source>
</reference>
<comment type="pathway">
    <text evidence="5">Cofactor biosynthesis; coenzyme F420 biosynthesis.</text>
</comment>
<evidence type="ECO:0000256" key="2">
    <source>
        <dbReference type="ARBA" id="ARBA00022695"/>
    </source>
</evidence>
<evidence type="ECO:0000256" key="1">
    <source>
        <dbReference type="ARBA" id="ARBA00022679"/>
    </source>
</evidence>
<dbReference type="Gene3D" id="3.90.550.10">
    <property type="entry name" value="Spore Coat Polysaccharide Biosynthesis Protein SpsA, Chain A"/>
    <property type="match status" value="1"/>
</dbReference>
<dbReference type="Proteomes" id="UP001501495">
    <property type="component" value="Unassembled WGS sequence"/>
</dbReference>
<dbReference type="Pfam" id="PF01983">
    <property type="entry name" value="CofC"/>
    <property type="match status" value="1"/>
</dbReference>
<evidence type="ECO:0000256" key="4">
    <source>
        <dbReference type="ARBA" id="ARBA00023134"/>
    </source>
</evidence>
<dbReference type="PANTHER" id="PTHR40392">
    <property type="entry name" value="2-PHOSPHO-L-LACTATE GUANYLYLTRANSFERASE"/>
    <property type="match status" value="1"/>
</dbReference>
<dbReference type="RefSeq" id="WP_344731720.1">
    <property type="nucleotide sequence ID" value="NZ_BAAAZH010000005.1"/>
</dbReference>
<dbReference type="NCBIfam" id="TIGR03552">
    <property type="entry name" value="F420_cofC"/>
    <property type="match status" value="1"/>
</dbReference>
<accession>A0ABP7XBY4</accession>
<comment type="caution">
    <text evidence="6">The sequence shown here is derived from an EMBL/GenBank/DDBJ whole genome shotgun (WGS) entry which is preliminary data.</text>
</comment>